<dbReference type="CDD" id="cd08861">
    <property type="entry name" value="OtcD1_ARO-CYC_like"/>
    <property type="match status" value="2"/>
</dbReference>
<protein>
    <submittedName>
        <fullName evidence="1">Aromatase/cyclase</fullName>
    </submittedName>
</protein>
<dbReference type="Pfam" id="PF10604">
    <property type="entry name" value="Polyketide_cyc2"/>
    <property type="match status" value="1"/>
</dbReference>
<reference evidence="2" key="1">
    <citation type="journal article" date="2019" name="Int. J. Syst. Evol. Microbiol.">
        <title>The Global Catalogue of Microorganisms (GCM) 10K type strain sequencing project: providing services to taxonomists for standard genome sequencing and annotation.</title>
        <authorList>
            <consortium name="The Broad Institute Genomics Platform"/>
            <consortium name="The Broad Institute Genome Sequencing Center for Infectious Disease"/>
            <person name="Wu L."/>
            <person name="Ma J."/>
        </authorList>
    </citation>
    <scope>NUCLEOTIDE SEQUENCE [LARGE SCALE GENOMIC DNA]</scope>
    <source>
        <strain evidence="2">CGMCC 4.7139</strain>
    </source>
</reference>
<sequence length="311" mass="34353">MSNTEVTHRIDVAASADAVYRIVADVSLWPLYFPPTVRAERVAGDDNDERIRIWAVANGDLRTWESRRRLDPAAHRVRFEQTRPAAPVAAMGGEWSVQERGDGTCTVVLDHHYRATGDDPAALARIAQAVETNSVSELSHLRRAAERGDAEKELLLDFSDTDVIAGSLGDTYDFIYDAAKWPDRIPHVVRMDLREDVSGLQYMEMDTRAPDGSVHTTVSGRVCTPQRRIVYKQTKLPPVLQAHNGEWLFEDAADGTVKVTSRHQVILDPQAIAALPEPPASLEAARAAVRNSLGSNSRATLARARAFVEAR</sequence>
<name>A0ABV9GHL6_9ACTN</name>
<accession>A0ABV9GHL6</accession>
<dbReference type="InterPro" id="IPR023393">
    <property type="entry name" value="START-like_dom_sf"/>
</dbReference>
<proteinExistence type="predicted"/>
<dbReference type="Gene3D" id="3.30.530.20">
    <property type="match status" value="2"/>
</dbReference>
<organism evidence="1 2">
    <name type="scientific">Streptomyces maoxianensis</name>
    <dbReference type="NCBI Taxonomy" id="1459942"/>
    <lineage>
        <taxon>Bacteria</taxon>
        <taxon>Bacillati</taxon>
        <taxon>Actinomycetota</taxon>
        <taxon>Actinomycetes</taxon>
        <taxon>Kitasatosporales</taxon>
        <taxon>Streptomycetaceae</taxon>
        <taxon>Streptomyces</taxon>
    </lineage>
</organism>
<gene>
    <name evidence="1" type="ORF">ACFO9E_33685</name>
</gene>
<dbReference type="SUPFAM" id="SSF55961">
    <property type="entry name" value="Bet v1-like"/>
    <property type="match status" value="2"/>
</dbReference>
<dbReference type="InterPro" id="IPR019587">
    <property type="entry name" value="Polyketide_cyclase/dehydratase"/>
</dbReference>
<comment type="caution">
    <text evidence="1">The sequence shown here is derived from an EMBL/GenBank/DDBJ whole genome shotgun (WGS) entry which is preliminary data.</text>
</comment>
<dbReference type="EMBL" id="JBHSFE010000038">
    <property type="protein sequence ID" value="MFC4612664.1"/>
    <property type="molecule type" value="Genomic_DNA"/>
</dbReference>
<dbReference type="Proteomes" id="UP001595993">
    <property type="component" value="Unassembled WGS sequence"/>
</dbReference>
<evidence type="ECO:0000313" key="1">
    <source>
        <dbReference type="EMBL" id="MFC4612664.1"/>
    </source>
</evidence>
<evidence type="ECO:0000313" key="2">
    <source>
        <dbReference type="Proteomes" id="UP001595993"/>
    </source>
</evidence>
<keyword evidence="2" id="KW-1185">Reference proteome</keyword>
<dbReference type="RefSeq" id="WP_381202975.1">
    <property type="nucleotide sequence ID" value="NZ_JBHSFE010000038.1"/>
</dbReference>